<protein>
    <recommendedName>
        <fullName evidence="3">F-box domain-containing protein</fullName>
    </recommendedName>
</protein>
<name>A0A1B6EUN8_9HEMI</name>
<dbReference type="Gene3D" id="1.20.1280.50">
    <property type="match status" value="1"/>
</dbReference>
<evidence type="ECO:0000259" key="3">
    <source>
        <dbReference type="PROSITE" id="PS50181"/>
    </source>
</evidence>
<dbReference type="PANTHER" id="PTHR44436:SF1">
    <property type="entry name" value="F-BOX_WD REPEAT-CONTAINING PROTEIN 2"/>
    <property type="match status" value="1"/>
</dbReference>
<evidence type="ECO:0000313" key="4">
    <source>
        <dbReference type="EMBL" id="JAS41433.1"/>
    </source>
</evidence>
<dbReference type="SMART" id="SM00256">
    <property type="entry name" value="FBOX"/>
    <property type="match status" value="1"/>
</dbReference>
<dbReference type="InterPro" id="IPR036047">
    <property type="entry name" value="F-box-like_dom_sf"/>
</dbReference>
<dbReference type="SUPFAM" id="SSF50998">
    <property type="entry name" value="Quinoprotein alcohol dehydrogenase-like"/>
    <property type="match status" value="1"/>
</dbReference>
<gene>
    <name evidence="4" type="ORF">g.16872</name>
</gene>
<accession>A0A1B6EUN8</accession>
<proteinExistence type="predicted"/>
<dbReference type="AlphaFoldDB" id="A0A1B6EUN8"/>
<organism evidence="4">
    <name type="scientific">Cuerna arida</name>
    <dbReference type="NCBI Taxonomy" id="1464854"/>
    <lineage>
        <taxon>Eukaryota</taxon>
        <taxon>Metazoa</taxon>
        <taxon>Ecdysozoa</taxon>
        <taxon>Arthropoda</taxon>
        <taxon>Hexapoda</taxon>
        <taxon>Insecta</taxon>
        <taxon>Pterygota</taxon>
        <taxon>Neoptera</taxon>
        <taxon>Paraneoptera</taxon>
        <taxon>Hemiptera</taxon>
        <taxon>Auchenorrhyncha</taxon>
        <taxon>Membracoidea</taxon>
        <taxon>Cicadellidae</taxon>
        <taxon>Cicadellinae</taxon>
        <taxon>Proconiini</taxon>
        <taxon>Cuerna</taxon>
    </lineage>
</organism>
<dbReference type="SUPFAM" id="SSF81383">
    <property type="entry name" value="F-box domain"/>
    <property type="match status" value="1"/>
</dbReference>
<dbReference type="PROSITE" id="PS50181">
    <property type="entry name" value="FBOX"/>
    <property type="match status" value="1"/>
</dbReference>
<dbReference type="InterPro" id="IPR011047">
    <property type="entry name" value="Quinoprotein_ADH-like_sf"/>
</dbReference>
<keyword evidence="1" id="KW-0853">WD repeat</keyword>
<dbReference type="EMBL" id="GECZ01028336">
    <property type="protein sequence ID" value="JAS41433.1"/>
    <property type="molecule type" value="Transcribed_RNA"/>
</dbReference>
<evidence type="ECO:0000256" key="2">
    <source>
        <dbReference type="ARBA" id="ARBA00022737"/>
    </source>
</evidence>
<dbReference type="PANTHER" id="PTHR44436">
    <property type="entry name" value="F-BOX/WD REPEAT-CONTAINING PROTEIN 2"/>
    <property type="match status" value="1"/>
</dbReference>
<evidence type="ECO:0000256" key="1">
    <source>
        <dbReference type="ARBA" id="ARBA00022574"/>
    </source>
</evidence>
<feature type="domain" description="F-box" evidence="3">
    <location>
        <begin position="48"/>
        <end position="94"/>
    </location>
</feature>
<sequence>MGNEDAIVCKEKFDASKNCDCAAIESLKLDLEKTSLADERNGEDHKKLDFVQILPVELIEEIFIYLNPKDLAACTAVSSSWREAVNSNKIWNFICEKRGWKDNFDLNTTHFYKSHRQFRKWSHSYDSFTPICQKRLLFNQHSCLQDNWRCGKYIKHKISGGANSWFDVLEPITCDGKYLVLLEKKVNKSSNLGVWSLEGVPFKLCDLTLPDKVNDVETIAFDFDTIVIIQDWVIRVFHFNLYKNTFEEAFVKYELSDLIPTKKQLLKDAKKCSPYLKVTQEYIIFVPSFSHSTEEYVPIFFWDRKTGDLKHTLQFDSMYQKITSAIWFGDSCYLGLSNKKKKAHQIVEFSVKTAAWEAFSQSVIMEIEQIAVSNQYILAVTKKLPSPGGGRRYFSTRGEERKEIWLWDRATGSALKSFDAQGKGFQFVGDCLMFYDSAGVTVMNPKTPDIRSEFEINGTVVAIRGCCHSNLMLIMKSSCHMEIWDWSLGCRLYTINGETGLSSHLWCDSKRIITHLSPDTSSGGVIILGFW</sequence>
<reference evidence="4" key="1">
    <citation type="submission" date="2015-11" db="EMBL/GenBank/DDBJ databases">
        <title>De novo transcriptome assembly of four potential Pierce s Disease insect vectors from Arizona vineyards.</title>
        <authorList>
            <person name="Tassone E.E."/>
        </authorList>
    </citation>
    <scope>NUCLEOTIDE SEQUENCE</scope>
</reference>
<dbReference type="Pfam" id="PF12937">
    <property type="entry name" value="F-box-like"/>
    <property type="match status" value="1"/>
</dbReference>
<dbReference type="InterPro" id="IPR001810">
    <property type="entry name" value="F-box_dom"/>
</dbReference>
<keyword evidence="2" id="KW-0677">Repeat</keyword>
<dbReference type="InterPro" id="IPR042627">
    <property type="entry name" value="FBXW2"/>
</dbReference>